<dbReference type="InterPro" id="IPR000515">
    <property type="entry name" value="MetI-like"/>
</dbReference>
<evidence type="ECO:0000256" key="1">
    <source>
        <dbReference type="ARBA" id="ARBA00004651"/>
    </source>
</evidence>
<dbReference type="SUPFAM" id="SSF161098">
    <property type="entry name" value="MetI-like"/>
    <property type="match status" value="1"/>
</dbReference>
<gene>
    <name evidence="12" type="ORF">GCM10023226_16240</name>
</gene>
<dbReference type="PANTHER" id="PTHR47314:SF1">
    <property type="entry name" value="MALTOSE_MALTODEXTRIN TRANSPORT SYSTEM PERMEASE PROTEIN MALF"/>
    <property type="match status" value="1"/>
</dbReference>
<keyword evidence="7 9" id="KW-1133">Transmembrane helix</keyword>
<keyword evidence="13" id="KW-1185">Reference proteome</keyword>
<evidence type="ECO:0000256" key="3">
    <source>
        <dbReference type="ARBA" id="ARBA00022448"/>
    </source>
</evidence>
<organism evidence="12 13">
    <name type="scientific">Nocardioides nanhaiensis</name>
    <dbReference type="NCBI Taxonomy" id="1476871"/>
    <lineage>
        <taxon>Bacteria</taxon>
        <taxon>Bacillati</taxon>
        <taxon>Actinomycetota</taxon>
        <taxon>Actinomycetes</taxon>
        <taxon>Propionibacteriales</taxon>
        <taxon>Nocardioidaceae</taxon>
        <taxon>Nocardioides</taxon>
    </lineage>
</organism>
<sequence>MALLARILGLGLALAVAIALTPTLVLQEQWLLLVPLWVIVGGLLAVYATGRFVPGKYLLPGTLLLTVFVLVPIVLTAQLSTTNFGDGTRTTKAETVERILAQSFVQTPDTTTYQMTVGTTGSPVTGPFVLYLVDPATDEVLRGDEQGLEPVEGAEVDDAGRVTAAPEGDVELLTPSEVNAASAEVLVVAVPTDGGEIRPVGVSRAIEGTTRVTYDEASDTFIDAEDGTTYTVQADGDRDYYVDAEGERLSEQSWRQGVGLSNYQRIFTDDRISRDFLSIFAWTLIFATVSVLTTFALGLGLAITMNDRRLRGQKVYRAAMIIPYAIPGFISLLVWASFYNTDFGLINDLTGLSVDWFGGTWSARFAVILTNLWMGFPYMFLVCTGALQAIPEDLKEASSLDGASGFAGFRRVTLPLLLVAVAPVLVATFAFNFNNYNTIALLTEGGPFDPANPTAGGTDILISYTIRLAFGAGGAEIGFASAVSMVLFVLTGVIAALQFRATRRLEDVN</sequence>
<feature type="transmembrane region" description="Helical" evidence="9">
    <location>
        <begin position="29"/>
        <end position="50"/>
    </location>
</feature>
<proteinExistence type="inferred from homology"/>
<keyword evidence="8 9" id="KW-0472">Membrane</keyword>
<dbReference type="InterPro" id="IPR032550">
    <property type="entry name" value="TM_PBP2_N"/>
</dbReference>
<dbReference type="PROSITE" id="PS50928">
    <property type="entry name" value="ABC_TM1"/>
    <property type="match status" value="1"/>
</dbReference>
<keyword evidence="5 10" id="KW-0762">Sugar transport</keyword>
<feature type="transmembrane region" description="Helical" evidence="9">
    <location>
        <begin position="279"/>
        <end position="303"/>
    </location>
</feature>
<evidence type="ECO:0000313" key="12">
    <source>
        <dbReference type="EMBL" id="GAA4679796.1"/>
    </source>
</evidence>
<feature type="transmembrane region" description="Helical" evidence="9">
    <location>
        <begin position="477"/>
        <end position="497"/>
    </location>
</feature>
<evidence type="ECO:0000256" key="6">
    <source>
        <dbReference type="ARBA" id="ARBA00022692"/>
    </source>
</evidence>
<dbReference type="InterPro" id="IPR035906">
    <property type="entry name" value="MetI-like_sf"/>
</dbReference>
<comment type="function">
    <text evidence="10">Part of the ABC transporter complex MalEFGK involved in maltose/maltodextrin import. Probably responsible for the translocation of the substrate across the membrane.</text>
</comment>
<accession>A0ABP8W3Z4</accession>
<feature type="transmembrane region" description="Helical" evidence="9">
    <location>
        <begin position="365"/>
        <end position="391"/>
    </location>
</feature>
<dbReference type="RefSeq" id="WP_345264567.1">
    <property type="nucleotide sequence ID" value="NZ_BAABIM010000002.1"/>
</dbReference>
<evidence type="ECO:0000256" key="9">
    <source>
        <dbReference type="RuleBase" id="RU363032"/>
    </source>
</evidence>
<evidence type="ECO:0000256" key="4">
    <source>
        <dbReference type="ARBA" id="ARBA00022475"/>
    </source>
</evidence>
<feature type="transmembrane region" description="Helical" evidence="9">
    <location>
        <begin position="315"/>
        <end position="338"/>
    </location>
</feature>
<reference evidence="13" key="1">
    <citation type="journal article" date="2019" name="Int. J. Syst. Evol. Microbiol.">
        <title>The Global Catalogue of Microorganisms (GCM) 10K type strain sequencing project: providing services to taxonomists for standard genome sequencing and annotation.</title>
        <authorList>
            <consortium name="The Broad Institute Genomics Platform"/>
            <consortium name="The Broad Institute Genome Sequencing Center for Infectious Disease"/>
            <person name="Wu L."/>
            <person name="Ma J."/>
        </authorList>
    </citation>
    <scope>NUCLEOTIDE SEQUENCE [LARGE SCALE GENOMIC DNA]</scope>
    <source>
        <strain evidence="13">JCM 18127</strain>
    </source>
</reference>
<evidence type="ECO:0000313" key="13">
    <source>
        <dbReference type="Proteomes" id="UP001500621"/>
    </source>
</evidence>
<dbReference type="Pfam" id="PF16296">
    <property type="entry name" value="TM_PBP2_N"/>
    <property type="match status" value="1"/>
</dbReference>
<dbReference type="PANTHER" id="PTHR47314">
    <property type="entry name" value="MALTOSE/MALTODEXTRIN TRANSPORT SYSTEM PERMEASE PROTEIN MALF"/>
    <property type="match status" value="1"/>
</dbReference>
<protein>
    <recommendedName>
        <fullName evidence="10">Maltose/maltodextrin transport system permease protein</fullName>
    </recommendedName>
</protein>
<dbReference type="EMBL" id="BAABIM010000002">
    <property type="protein sequence ID" value="GAA4679796.1"/>
    <property type="molecule type" value="Genomic_DNA"/>
</dbReference>
<dbReference type="Gene3D" id="1.20.58.370">
    <property type="entry name" value="MalF N-terminal region-like"/>
    <property type="match status" value="1"/>
</dbReference>
<comment type="similarity">
    <text evidence="2 10">Belongs to the binding-protein-dependent transport system permease family. MalFG subfamily.</text>
</comment>
<dbReference type="Gene3D" id="1.10.3720.10">
    <property type="entry name" value="MetI-like"/>
    <property type="match status" value="1"/>
</dbReference>
<dbReference type="SUPFAM" id="SSF160964">
    <property type="entry name" value="MalF N-terminal region-like"/>
    <property type="match status" value="1"/>
</dbReference>
<keyword evidence="6 9" id="KW-0812">Transmembrane</keyword>
<keyword evidence="4 10" id="KW-1003">Cell membrane</keyword>
<keyword evidence="3 9" id="KW-0813">Transport</keyword>
<name>A0ABP8W3Z4_9ACTN</name>
<comment type="subcellular location">
    <subcellularLocation>
        <location evidence="1 9">Cell membrane</location>
        <topology evidence="1 9">Multi-pass membrane protein</topology>
    </subcellularLocation>
</comment>
<comment type="caution">
    <text evidence="12">The sequence shown here is derived from an EMBL/GenBank/DDBJ whole genome shotgun (WGS) entry which is preliminary data.</text>
</comment>
<feature type="domain" description="ABC transmembrane type-1" evidence="11">
    <location>
        <begin position="280"/>
        <end position="498"/>
    </location>
</feature>
<dbReference type="CDD" id="cd06261">
    <property type="entry name" value="TM_PBP2"/>
    <property type="match status" value="1"/>
</dbReference>
<dbReference type="Pfam" id="PF00528">
    <property type="entry name" value="BPD_transp_1"/>
    <property type="match status" value="1"/>
</dbReference>
<evidence type="ECO:0000259" key="11">
    <source>
        <dbReference type="PROSITE" id="PS50928"/>
    </source>
</evidence>
<feature type="transmembrane region" description="Helical" evidence="9">
    <location>
        <begin position="412"/>
        <end position="433"/>
    </location>
</feature>
<feature type="transmembrane region" description="Helical" evidence="9">
    <location>
        <begin position="57"/>
        <end position="75"/>
    </location>
</feature>
<dbReference type="InterPro" id="IPR035277">
    <property type="entry name" value="MalF_N"/>
</dbReference>
<evidence type="ECO:0000256" key="5">
    <source>
        <dbReference type="ARBA" id="ARBA00022597"/>
    </source>
</evidence>
<evidence type="ECO:0000256" key="10">
    <source>
        <dbReference type="RuleBase" id="RU367050"/>
    </source>
</evidence>
<evidence type="ECO:0000256" key="2">
    <source>
        <dbReference type="ARBA" id="ARBA00009047"/>
    </source>
</evidence>
<evidence type="ECO:0000256" key="7">
    <source>
        <dbReference type="ARBA" id="ARBA00022989"/>
    </source>
</evidence>
<dbReference type="Proteomes" id="UP001500621">
    <property type="component" value="Unassembled WGS sequence"/>
</dbReference>
<evidence type="ECO:0000256" key="8">
    <source>
        <dbReference type="ARBA" id="ARBA00023136"/>
    </source>
</evidence>